<feature type="compositionally biased region" description="Basic and acidic residues" evidence="1">
    <location>
        <begin position="55"/>
        <end position="69"/>
    </location>
</feature>
<organism evidence="3 4">
    <name type="scientific">Paracoccus albicereus</name>
    <dbReference type="NCBI Taxonomy" id="2922394"/>
    <lineage>
        <taxon>Bacteria</taxon>
        <taxon>Pseudomonadati</taxon>
        <taxon>Pseudomonadota</taxon>
        <taxon>Alphaproteobacteria</taxon>
        <taxon>Rhodobacterales</taxon>
        <taxon>Paracoccaceae</taxon>
        <taxon>Paracoccus</taxon>
    </lineage>
</organism>
<gene>
    <name evidence="3" type="ORF">MLD63_12595</name>
</gene>
<feature type="region of interest" description="Disordered" evidence="1">
    <location>
        <begin position="55"/>
        <end position="74"/>
    </location>
</feature>
<feature type="region of interest" description="Disordered" evidence="1">
    <location>
        <begin position="107"/>
        <end position="167"/>
    </location>
</feature>
<evidence type="ECO:0000259" key="2">
    <source>
        <dbReference type="Pfam" id="PF13717"/>
    </source>
</evidence>
<dbReference type="Pfam" id="PF13717">
    <property type="entry name" value="Zn_ribbon_4"/>
    <property type="match status" value="1"/>
</dbReference>
<evidence type="ECO:0000256" key="1">
    <source>
        <dbReference type="SAM" id="MobiDB-lite"/>
    </source>
</evidence>
<comment type="caution">
    <text evidence="3">The sequence shown here is derived from an EMBL/GenBank/DDBJ whole genome shotgun (WGS) entry which is preliminary data.</text>
</comment>
<dbReference type="EMBL" id="JAKZEU010000004">
    <property type="protein sequence ID" value="MCQ0971261.1"/>
    <property type="molecule type" value="Genomic_DNA"/>
</dbReference>
<dbReference type="InterPro" id="IPR011723">
    <property type="entry name" value="Znf/thioredoxin_put"/>
</dbReference>
<feature type="compositionally biased region" description="Basic and acidic residues" evidence="1">
    <location>
        <begin position="107"/>
        <end position="122"/>
    </location>
</feature>
<evidence type="ECO:0000313" key="4">
    <source>
        <dbReference type="Proteomes" id="UP001203945"/>
    </source>
</evidence>
<dbReference type="RefSeq" id="WP_255330267.1">
    <property type="nucleotide sequence ID" value="NZ_JAKZEU010000004.1"/>
</dbReference>
<protein>
    <submittedName>
        <fullName evidence="3">Zinc-ribbon domain-containing protein</fullName>
    </submittedName>
</protein>
<dbReference type="Proteomes" id="UP001203945">
    <property type="component" value="Unassembled WGS sequence"/>
</dbReference>
<accession>A0ABT1MSV6</accession>
<dbReference type="NCBIfam" id="TIGR02098">
    <property type="entry name" value="MJ0042_CXXC"/>
    <property type="match status" value="1"/>
</dbReference>
<reference evidence="3 4" key="1">
    <citation type="submission" date="2022-03" db="EMBL/GenBank/DDBJ databases">
        <authorList>
            <person name="He Y."/>
        </authorList>
    </citation>
    <scope>NUCLEOTIDE SEQUENCE [LARGE SCALE GENOMIC DNA]</scope>
    <source>
        <strain evidence="3 4">TK19116</strain>
    </source>
</reference>
<feature type="domain" description="Zinc finger/thioredoxin putative" evidence="2">
    <location>
        <begin position="6"/>
        <end position="39"/>
    </location>
</feature>
<keyword evidence="4" id="KW-1185">Reference proteome</keyword>
<name>A0ABT1MSV6_9RHOB</name>
<proteinExistence type="predicted"/>
<sequence length="266" mass="28390">MEETRLICPGCGAEYRLDATLIPAAGRQVECSSCGRVWFQPGEAEPLPPLLVTDGRPREVPHDQPLHVEDDPDEALSVDADAPRLNRPLPRDVLSILVDEARRERVARQADARRKVAERSASLREAGSRTLPGGAAIGEPPVLPPSQPADPAGHIHRAPQPAPRHAAPADLEATVTRTTPSRPVHATAAVATAVPSVRVDHRAEAGARGFGWGIGLCLAALILYHAAPHLDGIEPLVEARAQVDHGRIWLYEHAAALVDGVLAALR</sequence>
<evidence type="ECO:0000313" key="3">
    <source>
        <dbReference type="EMBL" id="MCQ0971261.1"/>
    </source>
</evidence>